<evidence type="ECO:0000256" key="1">
    <source>
        <dbReference type="SAM" id="Phobius"/>
    </source>
</evidence>
<dbReference type="Proteomes" id="UP000310200">
    <property type="component" value="Unassembled WGS sequence"/>
</dbReference>
<feature type="transmembrane region" description="Helical" evidence="1">
    <location>
        <begin position="50"/>
        <end position="72"/>
    </location>
</feature>
<dbReference type="AlphaFoldDB" id="A0A4S2L300"/>
<name>A0A4S2L300_9HYME</name>
<gene>
    <name evidence="2" type="ORF">DBV15_01949</name>
</gene>
<reference evidence="2 3" key="1">
    <citation type="journal article" date="2019" name="Philos. Trans. R. Soc. Lond., B, Biol. Sci.">
        <title>Ant behaviour and brain gene expression of defending hosts depend on the ecological success of the intruding social parasite.</title>
        <authorList>
            <person name="Kaur R."/>
            <person name="Stoldt M."/>
            <person name="Jongepier E."/>
            <person name="Feldmeyer B."/>
            <person name="Menzel F."/>
            <person name="Bornberg-Bauer E."/>
            <person name="Foitzik S."/>
        </authorList>
    </citation>
    <scope>NUCLEOTIDE SEQUENCE [LARGE SCALE GENOMIC DNA]</scope>
    <source>
        <tissue evidence="2">Whole body</tissue>
    </source>
</reference>
<evidence type="ECO:0000313" key="2">
    <source>
        <dbReference type="EMBL" id="TGZ54849.1"/>
    </source>
</evidence>
<evidence type="ECO:0000313" key="3">
    <source>
        <dbReference type="Proteomes" id="UP000310200"/>
    </source>
</evidence>
<sequence length="301" mass="32652">MLVKPIMYVTVKKIPPARCNPDIEEYKMFSLRRGDVASVGQDAGIVLSPLIGVVVGALVTLVLIILVVVVRVRRERVAKPRHEKPAELSELPPQQYPLQNSQQTVETDPDVIPNKFDHLYEREGWHVPPSNLELAQNLRTVNMNREGGREKEERTPERNLFSAFPPHNALDLQLPTENPVCFGVVEGNLVEVSPPSYPGGYPPGHWVTPGPTPSIDELCHKFTGRPTELRLPSRSTIPSLPGMPGMPVTGVMVGAGQGVVIGGAQGVVVGGGQGVVVAGECLDGEAIKRRLMANRLPESCV</sequence>
<proteinExistence type="predicted"/>
<keyword evidence="1" id="KW-1133">Transmembrane helix</keyword>
<organism evidence="2 3">
    <name type="scientific">Temnothorax longispinosus</name>
    <dbReference type="NCBI Taxonomy" id="300112"/>
    <lineage>
        <taxon>Eukaryota</taxon>
        <taxon>Metazoa</taxon>
        <taxon>Ecdysozoa</taxon>
        <taxon>Arthropoda</taxon>
        <taxon>Hexapoda</taxon>
        <taxon>Insecta</taxon>
        <taxon>Pterygota</taxon>
        <taxon>Neoptera</taxon>
        <taxon>Endopterygota</taxon>
        <taxon>Hymenoptera</taxon>
        <taxon>Apocrita</taxon>
        <taxon>Aculeata</taxon>
        <taxon>Formicoidea</taxon>
        <taxon>Formicidae</taxon>
        <taxon>Myrmicinae</taxon>
        <taxon>Temnothorax</taxon>
    </lineage>
</organism>
<keyword evidence="1" id="KW-0472">Membrane</keyword>
<keyword evidence="1" id="KW-0812">Transmembrane</keyword>
<protein>
    <submittedName>
        <fullName evidence="2">Kin of IRRE-like protein 1</fullName>
    </submittedName>
</protein>
<accession>A0A4S2L300</accession>
<dbReference type="STRING" id="300112.A0A4S2L300"/>
<dbReference type="EMBL" id="QBLH01000537">
    <property type="protein sequence ID" value="TGZ54849.1"/>
    <property type="molecule type" value="Genomic_DNA"/>
</dbReference>
<comment type="caution">
    <text evidence="2">The sequence shown here is derived from an EMBL/GenBank/DDBJ whole genome shotgun (WGS) entry which is preliminary data.</text>
</comment>
<keyword evidence="3" id="KW-1185">Reference proteome</keyword>